<keyword evidence="3" id="KW-1003">Cell membrane</keyword>
<dbReference type="RefSeq" id="WP_107532601.1">
    <property type="nucleotide sequence ID" value="NZ_PZEV01000022.1"/>
</dbReference>
<keyword evidence="7" id="KW-0921">Nickel transport</keyword>
<dbReference type="GO" id="GO:0055085">
    <property type="term" value="P:transmembrane transport"/>
    <property type="evidence" value="ECO:0007669"/>
    <property type="project" value="InterPro"/>
</dbReference>
<dbReference type="PROSITE" id="PS50928">
    <property type="entry name" value="ABC_TM1"/>
    <property type="match status" value="1"/>
</dbReference>
<reference evidence="11 12" key="1">
    <citation type="journal article" date="2016" name="Front. Microbiol.">
        <title>Comprehensive Phylogenetic Analysis of Bovine Non-aureus Staphylococci Species Based on Whole-Genome Sequencing.</title>
        <authorList>
            <person name="Naushad S."/>
            <person name="Barkema H.W."/>
            <person name="Luby C."/>
            <person name="Condas L.A."/>
            <person name="Nobrega D.B."/>
            <person name="Carson D.A."/>
            <person name="De Buck J."/>
        </authorList>
    </citation>
    <scope>NUCLEOTIDE SEQUENCE [LARGE SCALE GENOMIC DNA]</scope>
    <source>
        <strain evidence="11 12">SNUC 2993</strain>
    </source>
</reference>
<evidence type="ECO:0000259" key="10">
    <source>
        <dbReference type="PROSITE" id="PS50928"/>
    </source>
</evidence>
<protein>
    <recommendedName>
        <fullName evidence="10">ABC transmembrane type-1 domain-containing protein</fullName>
    </recommendedName>
</protein>
<comment type="similarity">
    <text evidence="9">Belongs to the binding-protein-dependent transport system permease family.</text>
</comment>
<name>A0A2T4Q034_STAWA</name>
<evidence type="ECO:0000256" key="7">
    <source>
        <dbReference type="ARBA" id="ARBA00023112"/>
    </source>
</evidence>
<feature type="transmembrane region" description="Helical" evidence="9">
    <location>
        <begin position="98"/>
        <end position="118"/>
    </location>
</feature>
<dbReference type="Proteomes" id="UP000240717">
    <property type="component" value="Unassembled WGS sequence"/>
</dbReference>
<feature type="transmembrane region" description="Helical" evidence="9">
    <location>
        <begin position="7"/>
        <end position="26"/>
    </location>
</feature>
<keyword evidence="4" id="KW-0533">Nickel</keyword>
<gene>
    <name evidence="11" type="ORF">BU085_07565</name>
</gene>
<keyword evidence="6 9" id="KW-1133">Transmembrane helix</keyword>
<evidence type="ECO:0000256" key="1">
    <source>
        <dbReference type="ARBA" id="ARBA00004651"/>
    </source>
</evidence>
<dbReference type="InterPro" id="IPR035906">
    <property type="entry name" value="MetI-like_sf"/>
</dbReference>
<accession>A0A2T4Q034</accession>
<dbReference type="CDD" id="cd06261">
    <property type="entry name" value="TM_PBP2"/>
    <property type="match status" value="1"/>
</dbReference>
<dbReference type="PANTHER" id="PTHR43386:SF1">
    <property type="entry name" value="D,D-DIPEPTIDE TRANSPORT SYSTEM PERMEASE PROTEIN DDPC-RELATED"/>
    <property type="match status" value="1"/>
</dbReference>
<keyword evidence="8 9" id="KW-0472">Membrane</keyword>
<feature type="domain" description="ABC transmembrane type-1" evidence="10">
    <location>
        <begin position="62"/>
        <end position="251"/>
    </location>
</feature>
<feature type="transmembrane region" description="Helical" evidence="9">
    <location>
        <begin position="124"/>
        <end position="141"/>
    </location>
</feature>
<sequence length="256" mass="28277">MNKYKSVYIIVGFIFMMIVAIVVSLIPQQLNESLGLRPPNFNHLLGTDQLGRDFLLRLIQGSIVTIGLTMTVIVLSIGIGLILGLIAGIEGRWFDKSCMFLADLLLAIPSFIIALVVLSLVSDSMLGLLFALTIGWLGRYLRYFRNLTRDIQKQPFITYAVLSGNSKMKTTLVHTIPHLMSYILALITADIGKIMLSISGLAFLGLGIKPPTPELGTILFDGKSYFSAAPWLFFFPGLLLGGYALLFQMLNNKIMK</sequence>
<dbReference type="EMBL" id="PZEV01000022">
    <property type="protein sequence ID" value="PTI50788.1"/>
    <property type="molecule type" value="Genomic_DNA"/>
</dbReference>
<keyword evidence="5 9" id="KW-0812">Transmembrane</keyword>
<dbReference type="SUPFAM" id="SSF161098">
    <property type="entry name" value="MetI-like"/>
    <property type="match status" value="1"/>
</dbReference>
<dbReference type="InterPro" id="IPR050366">
    <property type="entry name" value="BP-dependent_transpt_permease"/>
</dbReference>
<proteinExistence type="inferred from homology"/>
<keyword evidence="2 9" id="KW-0813">Transport</keyword>
<evidence type="ECO:0000256" key="5">
    <source>
        <dbReference type="ARBA" id="ARBA00022692"/>
    </source>
</evidence>
<evidence type="ECO:0000256" key="3">
    <source>
        <dbReference type="ARBA" id="ARBA00022475"/>
    </source>
</evidence>
<evidence type="ECO:0000313" key="11">
    <source>
        <dbReference type="EMBL" id="PTI50788.1"/>
    </source>
</evidence>
<dbReference type="GO" id="GO:0005886">
    <property type="term" value="C:plasma membrane"/>
    <property type="evidence" value="ECO:0007669"/>
    <property type="project" value="UniProtKB-SubCell"/>
</dbReference>
<dbReference type="PANTHER" id="PTHR43386">
    <property type="entry name" value="OLIGOPEPTIDE TRANSPORT SYSTEM PERMEASE PROTEIN APPC"/>
    <property type="match status" value="1"/>
</dbReference>
<organism evidence="11 12">
    <name type="scientific">Staphylococcus warneri</name>
    <dbReference type="NCBI Taxonomy" id="1292"/>
    <lineage>
        <taxon>Bacteria</taxon>
        <taxon>Bacillati</taxon>
        <taxon>Bacillota</taxon>
        <taxon>Bacilli</taxon>
        <taxon>Bacillales</taxon>
        <taxon>Staphylococcaceae</taxon>
        <taxon>Staphylococcus</taxon>
    </lineage>
</organism>
<dbReference type="Pfam" id="PF00528">
    <property type="entry name" value="BPD_transp_1"/>
    <property type="match status" value="1"/>
</dbReference>
<evidence type="ECO:0000313" key="12">
    <source>
        <dbReference type="Proteomes" id="UP000240717"/>
    </source>
</evidence>
<comment type="caution">
    <text evidence="11">The sequence shown here is derived from an EMBL/GenBank/DDBJ whole genome shotgun (WGS) entry which is preliminary data.</text>
</comment>
<evidence type="ECO:0000256" key="6">
    <source>
        <dbReference type="ARBA" id="ARBA00022989"/>
    </source>
</evidence>
<dbReference type="GO" id="GO:0015675">
    <property type="term" value="P:nickel cation transport"/>
    <property type="evidence" value="ECO:0007669"/>
    <property type="project" value="UniProtKB-KW"/>
</dbReference>
<feature type="transmembrane region" description="Helical" evidence="9">
    <location>
        <begin position="228"/>
        <end position="247"/>
    </location>
</feature>
<dbReference type="Gene3D" id="1.10.3720.10">
    <property type="entry name" value="MetI-like"/>
    <property type="match status" value="1"/>
</dbReference>
<feature type="transmembrane region" description="Helical" evidence="9">
    <location>
        <begin position="63"/>
        <end position="86"/>
    </location>
</feature>
<feature type="transmembrane region" description="Helical" evidence="9">
    <location>
        <begin position="182"/>
        <end position="208"/>
    </location>
</feature>
<dbReference type="AlphaFoldDB" id="A0A2T4Q034"/>
<dbReference type="STRING" id="1194526.A284_00720"/>
<keyword evidence="7" id="KW-0406">Ion transport</keyword>
<evidence type="ECO:0000256" key="9">
    <source>
        <dbReference type="RuleBase" id="RU363032"/>
    </source>
</evidence>
<comment type="subcellular location">
    <subcellularLocation>
        <location evidence="1 9">Cell membrane</location>
        <topology evidence="1 9">Multi-pass membrane protein</topology>
    </subcellularLocation>
</comment>
<evidence type="ECO:0000256" key="8">
    <source>
        <dbReference type="ARBA" id="ARBA00023136"/>
    </source>
</evidence>
<evidence type="ECO:0000256" key="4">
    <source>
        <dbReference type="ARBA" id="ARBA00022596"/>
    </source>
</evidence>
<dbReference type="InterPro" id="IPR000515">
    <property type="entry name" value="MetI-like"/>
</dbReference>
<evidence type="ECO:0000256" key="2">
    <source>
        <dbReference type="ARBA" id="ARBA00022448"/>
    </source>
</evidence>